<comment type="caution">
    <text evidence="3">The sequence shown here is derived from an EMBL/GenBank/DDBJ whole genome shotgun (WGS) entry which is preliminary data.</text>
</comment>
<feature type="compositionally biased region" description="Basic and acidic residues" evidence="1">
    <location>
        <begin position="499"/>
        <end position="514"/>
    </location>
</feature>
<keyword evidence="2" id="KW-0812">Transmembrane</keyword>
<reference evidence="3 4" key="1">
    <citation type="submission" date="2019-07" db="EMBL/GenBank/DDBJ databases">
        <title>New species of Amycolatopsis and Streptomyces.</title>
        <authorList>
            <person name="Duangmal K."/>
            <person name="Teo W.F.A."/>
            <person name="Lipun K."/>
        </authorList>
    </citation>
    <scope>NUCLEOTIDE SEQUENCE [LARGE SCALE GENOMIC DNA]</scope>
    <source>
        <strain evidence="3 4">NBRC 106415</strain>
    </source>
</reference>
<feature type="compositionally biased region" description="Acidic residues" evidence="1">
    <location>
        <begin position="459"/>
        <end position="468"/>
    </location>
</feature>
<proteinExistence type="predicted"/>
<keyword evidence="2" id="KW-1133">Transmembrane helix</keyword>
<dbReference type="OrthoDB" id="4336723at2"/>
<feature type="compositionally biased region" description="Low complexity" evidence="1">
    <location>
        <begin position="469"/>
        <end position="479"/>
    </location>
</feature>
<feature type="transmembrane region" description="Helical" evidence="2">
    <location>
        <begin position="168"/>
        <end position="191"/>
    </location>
</feature>
<evidence type="ECO:0000313" key="4">
    <source>
        <dbReference type="Proteomes" id="UP000400924"/>
    </source>
</evidence>
<feature type="transmembrane region" description="Helical" evidence="2">
    <location>
        <begin position="131"/>
        <end position="156"/>
    </location>
</feature>
<sequence>MDVNGSNGSPRAARYQSPKPCPGPTLPLLTPDGRRPVTRPADPTDNREQAVLMRAFAQANTDLAKAQEALGEKGTQAVGTFQDALTAIDAVERFEVGRSARQAQREVGVVRTRHADDGPESLRRPPRLWRFLLWPTILAGVGFDTVFVGTIMQRFFRLAPGEISYKLAYLPAFGVAVTLLAAGTLLAEAVFRLRVRADRRTERVRRGPRAAWKYWIWPRPTRTESRRPNDLPWANLTVPVLFTVLLFVGLGTIARIRAADGAQGSKTLVQAQDMVVILILVLSAATVIVKILAHNPYADREKEAKTGLEAADKRLRTLVAEARKALVQHSTAWHRLRAAAEQTSADAYRVVDDACVRIIEERAESGTAGSFDLPLRDHTWPVKQERNGPATPRLRLEVLEHVYTLLERYAPHALENWLEEIAERLNAQFTLPDTEPVAVTPAEPADAKPPEPDAADTAADAEEAEAEATDTNAPDTNAPDTEEPGTKGPDPEEPGTDPPDTKGPDRDDPSARRT</sequence>
<accession>A0A5N8XE57</accession>
<dbReference type="AlphaFoldDB" id="A0A5N8XE57"/>
<organism evidence="3 4">
    <name type="scientific">Streptomyces spongiae</name>
    <dbReference type="NCBI Taxonomy" id="565072"/>
    <lineage>
        <taxon>Bacteria</taxon>
        <taxon>Bacillati</taxon>
        <taxon>Actinomycetota</taxon>
        <taxon>Actinomycetes</taxon>
        <taxon>Kitasatosporales</taxon>
        <taxon>Streptomycetaceae</taxon>
        <taxon>Streptomyces</taxon>
    </lineage>
</organism>
<protein>
    <submittedName>
        <fullName evidence="3">Uncharacterized protein</fullName>
    </submittedName>
</protein>
<feature type="region of interest" description="Disordered" evidence="1">
    <location>
        <begin position="439"/>
        <end position="514"/>
    </location>
</feature>
<feature type="transmembrane region" description="Helical" evidence="2">
    <location>
        <begin position="274"/>
        <end position="293"/>
    </location>
</feature>
<name>A0A5N8XE57_9ACTN</name>
<dbReference type="EMBL" id="VJZC01000046">
    <property type="protein sequence ID" value="MPY57494.1"/>
    <property type="molecule type" value="Genomic_DNA"/>
</dbReference>
<evidence type="ECO:0000313" key="3">
    <source>
        <dbReference type="EMBL" id="MPY57494.1"/>
    </source>
</evidence>
<gene>
    <name evidence="3" type="ORF">FNH08_10075</name>
</gene>
<feature type="transmembrane region" description="Helical" evidence="2">
    <location>
        <begin position="233"/>
        <end position="254"/>
    </location>
</feature>
<dbReference type="RefSeq" id="WP_152771091.1">
    <property type="nucleotide sequence ID" value="NZ_VJZC01000046.1"/>
</dbReference>
<feature type="region of interest" description="Disordered" evidence="1">
    <location>
        <begin position="1"/>
        <end position="46"/>
    </location>
</feature>
<evidence type="ECO:0000256" key="2">
    <source>
        <dbReference type="SAM" id="Phobius"/>
    </source>
</evidence>
<dbReference type="Proteomes" id="UP000400924">
    <property type="component" value="Unassembled WGS sequence"/>
</dbReference>
<keyword evidence="4" id="KW-1185">Reference proteome</keyword>
<keyword evidence="2" id="KW-0472">Membrane</keyword>
<evidence type="ECO:0000256" key="1">
    <source>
        <dbReference type="SAM" id="MobiDB-lite"/>
    </source>
</evidence>